<dbReference type="CDD" id="cd03235">
    <property type="entry name" value="ABC_Metallic_Cations"/>
    <property type="match status" value="1"/>
</dbReference>
<evidence type="ECO:0000256" key="1">
    <source>
        <dbReference type="ARBA" id="ARBA00005417"/>
    </source>
</evidence>
<feature type="domain" description="ABC transporter" evidence="5">
    <location>
        <begin position="5"/>
        <end position="237"/>
    </location>
</feature>
<evidence type="ECO:0000256" key="3">
    <source>
        <dbReference type="ARBA" id="ARBA00022741"/>
    </source>
</evidence>
<proteinExistence type="inferred from homology"/>
<keyword evidence="7" id="KW-1185">Reference proteome</keyword>
<dbReference type="GO" id="GO:0016887">
    <property type="term" value="F:ATP hydrolysis activity"/>
    <property type="evidence" value="ECO:0007669"/>
    <property type="project" value="InterPro"/>
</dbReference>
<comment type="caution">
    <text evidence="6">The sequence shown here is derived from an EMBL/GenBank/DDBJ whole genome shotgun (WGS) entry which is preliminary data.</text>
</comment>
<accession>A0A4R6S1B0</accession>
<dbReference type="Pfam" id="PF00005">
    <property type="entry name" value="ABC_tran"/>
    <property type="match status" value="1"/>
</dbReference>
<organism evidence="6 7">
    <name type="scientific">Leucobacter luti</name>
    <dbReference type="NCBI Taxonomy" id="340320"/>
    <lineage>
        <taxon>Bacteria</taxon>
        <taxon>Bacillati</taxon>
        <taxon>Actinomycetota</taxon>
        <taxon>Actinomycetes</taxon>
        <taxon>Micrococcales</taxon>
        <taxon>Microbacteriaceae</taxon>
        <taxon>Leucobacter</taxon>
    </lineage>
</organism>
<dbReference type="PROSITE" id="PS50893">
    <property type="entry name" value="ABC_TRANSPORTER_2"/>
    <property type="match status" value="1"/>
</dbReference>
<dbReference type="InterPro" id="IPR003593">
    <property type="entry name" value="AAA+_ATPase"/>
</dbReference>
<evidence type="ECO:0000256" key="2">
    <source>
        <dbReference type="ARBA" id="ARBA00022448"/>
    </source>
</evidence>
<keyword evidence="2" id="KW-0813">Transport</keyword>
<dbReference type="PANTHER" id="PTHR42734:SF5">
    <property type="entry name" value="IRON TRANSPORT SYSTEM ATP-BINDING PROTEIN HI_0361-RELATED"/>
    <property type="match status" value="1"/>
</dbReference>
<name>A0A4R6S1B0_9MICO</name>
<dbReference type="RefSeq" id="WP_132205445.1">
    <property type="nucleotide sequence ID" value="NZ_JAOQNO010000001.1"/>
</dbReference>
<dbReference type="Proteomes" id="UP000295601">
    <property type="component" value="Unassembled WGS sequence"/>
</dbReference>
<keyword evidence="4 6" id="KW-0067">ATP-binding</keyword>
<dbReference type="Gene3D" id="3.40.50.300">
    <property type="entry name" value="P-loop containing nucleotide triphosphate hydrolases"/>
    <property type="match status" value="1"/>
</dbReference>
<evidence type="ECO:0000259" key="5">
    <source>
        <dbReference type="PROSITE" id="PS50893"/>
    </source>
</evidence>
<dbReference type="AlphaFoldDB" id="A0A4R6S1B0"/>
<dbReference type="PANTHER" id="PTHR42734">
    <property type="entry name" value="METAL TRANSPORT SYSTEM ATP-BINDING PROTEIN TM_0124-RELATED"/>
    <property type="match status" value="1"/>
</dbReference>
<evidence type="ECO:0000313" key="7">
    <source>
        <dbReference type="Proteomes" id="UP000295601"/>
    </source>
</evidence>
<reference evidence="6 7" key="1">
    <citation type="submission" date="2019-03" db="EMBL/GenBank/DDBJ databases">
        <title>Genomic analyses of the natural microbiome of Caenorhabditis elegans.</title>
        <authorList>
            <person name="Samuel B."/>
        </authorList>
    </citation>
    <scope>NUCLEOTIDE SEQUENCE [LARGE SCALE GENOMIC DNA]</scope>
    <source>
        <strain evidence="6 7">JUb18</strain>
    </source>
</reference>
<gene>
    <name evidence="6" type="ORF">EDF62_1301</name>
</gene>
<evidence type="ECO:0000256" key="4">
    <source>
        <dbReference type="ARBA" id="ARBA00022840"/>
    </source>
</evidence>
<dbReference type="SUPFAM" id="SSF52540">
    <property type="entry name" value="P-loop containing nucleoside triphosphate hydrolases"/>
    <property type="match status" value="1"/>
</dbReference>
<dbReference type="InterPro" id="IPR003439">
    <property type="entry name" value="ABC_transporter-like_ATP-bd"/>
</dbReference>
<dbReference type="EMBL" id="SNYA01000003">
    <property type="protein sequence ID" value="TDP93322.1"/>
    <property type="molecule type" value="Genomic_DNA"/>
</dbReference>
<evidence type="ECO:0000313" key="6">
    <source>
        <dbReference type="EMBL" id="TDP93322.1"/>
    </source>
</evidence>
<dbReference type="GO" id="GO:0005524">
    <property type="term" value="F:ATP binding"/>
    <property type="evidence" value="ECO:0007669"/>
    <property type="project" value="UniProtKB-KW"/>
</dbReference>
<dbReference type="SMART" id="SM00382">
    <property type="entry name" value="AAA"/>
    <property type="match status" value="1"/>
</dbReference>
<comment type="similarity">
    <text evidence="1">Belongs to the ABC transporter superfamily.</text>
</comment>
<protein>
    <submittedName>
        <fullName evidence="6">Manganese/iron transport system ATP-binding protein</fullName>
    </submittedName>
</protein>
<sequence>MTAALALDHAAFGYAGVTRVEDLTFQLPTGAALALIGPNGSGKSTLLRGILGLADRTAGSIRVLDMAPDRARRAVGSLPQADTRDTTLPITLRQVVTMGLYRSRGALGPIGGAGRAAVAAALERVGLAAFAGRRFGELSGGQQQRGILARALVSDPKLLLLDEPFNGLDRENREVLLQLVAELRDEGRTIVVSTHDLEIAREACSHVLLLASGHEPNQPGHPAGFGPLDEALTLAAVQHAFHDATVELDHHTVTTTRETEE</sequence>
<keyword evidence="3" id="KW-0547">Nucleotide-binding</keyword>
<dbReference type="OrthoDB" id="5296765at2"/>
<dbReference type="InterPro" id="IPR050153">
    <property type="entry name" value="Metal_Ion_Import_ABC"/>
</dbReference>
<dbReference type="InterPro" id="IPR027417">
    <property type="entry name" value="P-loop_NTPase"/>
</dbReference>